<proteinExistence type="inferred from homology"/>
<keyword evidence="4" id="KW-0456">Lyase</keyword>
<accession>A0ABU0YT00</accession>
<sequence>MTDTASAAGPIPSATGSCLCGAVRFTATEIDPHMHVCHCGMCRRHAGGPTMSVSVGGVTFQGAENILRYQSSDYAERGTCRKCGGHLFYRLTGPDHYIMSTGPFDDQSQFVMGGEIYIDNKPGSYAFAGDHTRETEAEFLKRIGVL</sequence>
<keyword evidence="2" id="KW-0479">Metal-binding</keyword>
<keyword evidence="7" id="KW-1185">Reference proteome</keyword>
<dbReference type="Proteomes" id="UP001230156">
    <property type="component" value="Unassembled WGS sequence"/>
</dbReference>
<name>A0ABU0YT00_9PROT</name>
<dbReference type="SUPFAM" id="SSF51316">
    <property type="entry name" value="Mss4-like"/>
    <property type="match status" value="1"/>
</dbReference>
<dbReference type="PANTHER" id="PTHR33337:SF40">
    <property type="entry name" value="CENP-V_GFA DOMAIN-CONTAINING PROTEIN-RELATED"/>
    <property type="match status" value="1"/>
</dbReference>
<comment type="similarity">
    <text evidence="1">Belongs to the Gfa family.</text>
</comment>
<evidence type="ECO:0000259" key="5">
    <source>
        <dbReference type="PROSITE" id="PS51891"/>
    </source>
</evidence>
<dbReference type="RefSeq" id="WP_379960610.1">
    <property type="nucleotide sequence ID" value="NZ_JAUYVI010000008.1"/>
</dbReference>
<dbReference type="Pfam" id="PF04828">
    <property type="entry name" value="GFA"/>
    <property type="match status" value="1"/>
</dbReference>
<evidence type="ECO:0000256" key="3">
    <source>
        <dbReference type="ARBA" id="ARBA00022833"/>
    </source>
</evidence>
<dbReference type="PANTHER" id="PTHR33337">
    <property type="entry name" value="GFA DOMAIN-CONTAINING PROTEIN"/>
    <property type="match status" value="1"/>
</dbReference>
<comment type="caution">
    <text evidence="6">The sequence shown here is derived from an EMBL/GenBank/DDBJ whole genome shotgun (WGS) entry which is preliminary data.</text>
</comment>
<feature type="domain" description="CENP-V/GFA" evidence="5">
    <location>
        <begin position="14"/>
        <end position="118"/>
    </location>
</feature>
<dbReference type="PROSITE" id="PS51891">
    <property type="entry name" value="CENP_V_GFA"/>
    <property type="match status" value="1"/>
</dbReference>
<evidence type="ECO:0000256" key="4">
    <source>
        <dbReference type="ARBA" id="ARBA00023239"/>
    </source>
</evidence>
<evidence type="ECO:0000313" key="7">
    <source>
        <dbReference type="Proteomes" id="UP001230156"/>
    </source>
</evidence>
<evidence type="ECO:0000313" key="6">
    <source>
        <dbReference type="EMBL" id="MDQ7250835.1"/>
    </source>
</evidence>
<evidence type="ECO:0000256" key="1">
    <source>
        <dbReference type="ARBA" id="ARBA00005495"/>
    </source>
</evidence>
<dbReference type="InterPro" id="IPR011057">
    <property type="entry name" value="Mss4-like_sf"/>
</dbReference>
<protein>
    <submittedName>
        <fullName evidence="6">GFA family protein</fullName>
    </submittedName>
</protein>
<organism evidence="6 7">
    <name type="scientific">Dongia sedimenti</name>
    <dbReference type="NCBI Taxonomy" id="3064282"/>
    <lineage>
        <taxon>Bacteria</taxon>
        <taxon>Pseudomonadati</taxon>
        <taxon>Pseudomonadota</taxon>
        <taxon>Alphaproteobacteria</taxon>
        <taxon>Rhodospirillales</taxon>
        <taxon>Dongiaceae</taxon>
        <taxon>Dongia</taxon>
    </lineage>
</organism>
<dbReference type="InterPro" id="IPR006913">
    <property type="entry name" value="CENP-V/GFA"/>
</dbReference>
<reference evidence="7" key="1">
    <citation type="submission" date="2023-08" db="EMBL/GenBank/DDBJ databases">
        <title>Rhodospirillaceae gen. nov., a novel taxon isolated from the Yangtze River Yuezi River estuary sludge.</title>
        <authorList>
            <person name="Ruan L."/>
        </authorList>
    </citation>
    <scope>NUCLEOTIDE SEQUENCE [LARGE SCALE GENOMIC DNA]</scope>
    <source>
        <strain evidence="7">R-7</strain>
    </source>
</reference>
<gene>
    <name evidence="6" type="ORF">Q8A70_24310</name>
</gene>
<dbReference type="Gene3D" id="3.90.1590.10">
    <property type="entry name" value="glutathione-dependent formaldehyde- activating enzyme (gfa)"/>
    <property type="match status" value="1"/>
</dbReference>
<keyword evidence="3" id="KW-0862">Zinc</keyword>
<dbReference type="EMBL" id="JAUYVI010000008">
    <property type="protein sequence ID" value="MDQ7250835.1"/>
    <property type="molecule type" value="Genomic_DNA"/>
</dbReference>
<evidence type="ECO:0000256" key="2">
    <source>
        <dbReference type="ARBA" id="ARBA00022723"/>
    </source>
</evidence>